<name>A0ABU6RPL0_9FABA</name>
<reference evidence="2 3" key="1">
    <citation type="journal article" date="2023" name="Plants (Basel)">
        <title>Bridging the Gap: Combining Genomics and Transcriptomics Approaches to Understand Stylosanthes scabra, an Orphan Legume from the Brazilian Caatinga.</title>
        <authorList>
            <person name="Ferreira-Neto J.R.C."/>
            <person name="da Silva M.D."/>
            <person name="Binneck E."/>
            <person name="de Melo N.F."/>
            <person name="da Silva R.H."/>
            <person name="de Melo A.L.T.M."/>
            <person name="Pandolfi V."/>
            <person name="Bustamante F.O."/>
            <person name="Brasileiro-Vidal A.C."/>
            <person name="Benko-Iseppon A.M."/>
        </authorList>
    </citation>
    <scope>NUCLEOTIDE SEQUENCE [LARGE SCALE GENOMIC DNA]</scope>
    <source>
        <tissue evidence="2">Leaves</tissue>
    </source>
</reference>
<organism evidence="2 3">
    <name type="scientific">Stylosanthes scabra</name>
    <dbReference type="NCBI Taxonomy" id="79078"/>
    <lineage>
        <taxon>Eukaryota</taxon>
        <taxon>Viridiplantae</taxon>
        <taxon>Streptophyta</taxon>
        <taxon>Embryophyta</taxon>
        <taxon>Tracheophyta</taxon>
        <taxon>Spermatophyta</taxon>
        <taxon>Magnoliopsida</taxon>
        <taxon>eudicotyledons</taxon>
        <taxon>Gunneridae</taxon>
        <taxon>Pentapetalae</taxon>
        <taxon>rosids</taxon>
        <taxon>fabids</taxon>
        <taxon>Fabales</taxon>
        <taxon>Fabaceae</taxon>
        <taxon>Papilionoideae</taxon>
        <taxon>50 kb inversion clade</taxon>
        <taxon>dalbergioids sensu lato</taxon>
        <taxon>Dalbergieae</taxon>
        <taxon>Pterocarpus clade</taxon>
        <taxon>Stylosanthes</taxon>
    </lineage>
</organism>
<comment type="caution">
    <text evidence="2">The sequence shown here is derived from an EMBL/GenBank/DDBJ whole genome shotgun (WGS) entry which is preliminary data.</text>
</comment>
<dbReference type="Proteomes" id="UP001341840">
    <property type="component" value="Unassembled WGS sequence"/>
</dbReference>
<protein>
    <submittedName>
        <fullName evidence="2">Uncharacterized protein</fullName>
    </submittedName>
</protein>
<feature type="region of interest" description="Disordered" evidence="1">
    <location>
        <begin position="434"/>
        <end position="458"/>
    </location>
</feature>
<keyword evidence="3" id="KW-1185">Reference proteome</keyword>
<evidence type="ECO:0000313" key="3">
    <source>
        <dbReference type="Proteomes" id="UP001341840"/>
    </source>
</evidence>
<proteinExistence type="predicted"/>
<evidence type="ECO:0000256" key="1">
    <source>
        <dbReference type="SAM" id="MobiDB-lite"/>
    </source>
</evidence>
<feature type="non-terminal residue" evidence="2">
    <location>
        <position position="1"/>
    </location>
</feature>
<dbReference type="EMBL" id="JASCZI010031122">
    <property type="protein sequence ID" value="MED6126002.1"/>
    <property type="molecule type" value="Genomic_DNA"/>
</dbReference>
<accession>A0ABU6RPL0</accession>
<sequence length="458" mass="50141">LLEAEAVRSQAGGVVGALRLGTIERYAMPVVMTPGMRSQGQGREEGSVSSVNNFIAVSGRSSILIFCVVAASEQTQFIGDELPIFDGISSGYGWSILAQEFWNARGVSEAQRLFDVSGAFTGRSSIWFQLWSLRNPNADWDTFDLAFLHQFQPNMRPILPEICWKVVEDWEIEWVEMRAKLLQQPHKEELEDLVSTHNFTIDSKSQAEAELQVDWEHSTEILNLDQAGVQHLDPDPATLINNPEIQSHIQPPISPIQIQRFLLDAETREDDWNTPEVDAAHESTGKSTHRPPPKPSNLSLEVVVGNEAADQCLTTMPAVSEGNRVTDLNKGTDAAAKGMHRMSLVRAAVRRAMLLNPPPLMAAVFPWNRHKVSAATAGNGTEDSAFSKGKMDDVVNGGSNAKICVIATAKDKVAVVEGEVAMAAERRRTLAQYRGKEEKVLRPTSSGTAGGKDSHGAQ</sequence>
<evidence type="ECO:0000313" key="2">
    <source>
        <dbReference type="EMBL" id="MED6126002.1"/>
    </source>
</evidence>
<gene>
    <name evidence="2" type="ORF">PIB30_074118</name>
</gene>